<dbReference type="Pfam" id="PF00370">
    <property type="entry name" value="FGGY_N"/>
    <property type="match status" value="1"/>
</dbReference>
<dbReference type="EMBL" id="CANTFM010000388">
    <property type="protein sequence ID" value="CAI5720563.1"/>
    <property type="molecule type" value="Genomic_DNA"/>
</dbReference>
<dbReference type="SUPFAM" id="SSF53067">
    <property type="entry name" value="Actin-like ATPase domain"/>
    <property type="match status" value="1"/>
</dbReference>
<evidence type="ECO:0000313" key="5">
    <source>
        <dbReference type="EMBL" id="CAI5720563.1"/>
    </source>
</evidence>
<name>A0AAV0TIX9_9STRA</name>
<organism evidence="5 6">
    <name type="scientific">Peronospora destructor</name>
    <dbReference type="NCBI Taxonomy" id="86335"/>
    <lineage>
        <taxon>Eukaryota</taxon>
        <taxon>Sar</taxon>
        <taxon>Stramenopiles</taxon>
        <taxon>Oomycota</taxon>
        <taxon>Peronosporomycetes</taxon>
        <taxon>Peronosporales</taxon>
        <taxon>Peronosporaceae</taxon>
        <taxon>Peronospora</taxon>
    </lineage>
</organism>
<evidence type="ECO:0000256" key="3">
    <source>
        <dbReference type="ARBA" id="ARBA00022777"/>
    </source>
</evidence>
<dbReference type="InterPro" id="IPR043129">
    <property type="entry name" value="ATPase_NBD"/>
</dbReference>
<dbReference type="GO" id="GO:0005829">
    <property type="term" value="C:cytosol"/>
    <property type="evidence" value="ECO:0007669"/>
    <property type="project" value="TreeGrafter"/>
</dbReference>
<accession>A0AAV0TIX9</accession>
<evidence type="ECO:0000256" key="1">
    <source>
        <dbReference type="ARBA" id="ARBA00009156"/>
    </source>
</evidence>
<protein>
    <recommendedName>
        <fullName evidence="4">Carbohydrate kinase FGGY N-terminal domain-containing protein</fullName>
    </recommendedName>
</protein>
<gene>
    <name evidence="5" type="ORF">PDE001_LOCUS2261</name>
</gene>
<reference evidence="5" key="1">
    <citation type="submission" date="2022-12" db="EMBL/GenBank/DDBJ databases">
        <authorList>
            <person name="Webb A."/>
        </authorList>
    </citation>
    <scope>NUCLEOTIDE SEQUENCE</scope>
    <source>
        <strain evidence="5">Pd1</strain>
    </source>
</reference>
<dbReference type="GO" id="GO:0004370">
    <property type="term" value="F:glycerol kinase activity"/>
    <property type="evidence" value="ECO:0007669"/>
    <property type="project" value="TreeGrafter"/>
</dbReference>
<evidence type="ECO:0000313" key="6">
    <source>
        <dbReference type="Proteomes" id="UP001162029"/>
    </source>
</evidence>
<feature type="domain" description="Carbohydrate kinase FGGY N-terminal" evidence="4">
    <location>
        <begin position="9"/>
        <end position="121"/>
    </location>
</feature>
<dbReference type="Proteomes" id="UP001162029">
    <property type="component" value="Unassembled WGS sequence"/>
</dbReference>
<proteinExistence type="inferred from homology"/>
<keyword evidence="2" id="KW-0808">Transferase</keyword>
<keyword evidence="6" id="KW-1185">Reference proteome</keyword>
<keyword evidence="3" id="KW-0418">Kinase</keyword>
<dbReference type="PANTHER" id="PTHR10196">
    <property type="entry name" value="SUGAR KINASE"/>
    <property type="match status" value="1"/>
</dbReference>
<comment type="similarity">
    <text evidence="1">Belongs to the FGGY kinase family.</text>
</comment>
<evidence type="ECO:0000256" key="2">
    <source>
        <dbReference type="ARBA" id="ARBA00022679"/>
    </source>
</evidence>
<comment type="caution">
    <text evidence="5">The sequence shown here is derived from an EMBL/GenBank/DDBJ whole genome shotgun (WGS) entry which is preliminary data.</text>
</comment>
<sequence>MDPATLFVGAIDQGTTSSRFIAFDRNGNIAATYQIEHKQIYQQPGWCEHDANEIMHNVDTCVREALARGGIELSQLQAIGIANQRETALIWDRVTGKPLYNAIVWHDTRTKEIVHRLKNGEGEGFLGTDRRPLSLHYGSAHCHLLLGRQDHVDARKRARPASQG</sequence>
<dbReference type="PANTHER" id="PTHR10196:SF69">
    <property type="entry name" value="GLYCEROL KINASE"/>
    <property type="match status" value="1"/>
</dbReference>
<dbReference type="InterPro" id="IPR018484">
    <property type="entry name" value="FGGY_N"/>
</dbReference>
<dbReference type="AlphaFoldDB" id="A0AAV0TIX9"/>
<dbReference type="GO" id="GO:0019563">
    <property type="term" value="P:glycerol catabolic process"/>
    <property type="evidence" value="ECO:0007669"/>
    <property type="project" value="TreeGrafter"/>
</dbReference>
<dbReference type="Gene3D" id="3.30.420.40">
    <property type="match status" value="1"/>
</dbReference>
<evidence type="ECO:0000259" key="4">
    <source>
        <dbReference type="Pfam" id="PF00370"/>
    </source>
</evidence>